<dbReference type="InterPro" id="IPR008189">
    <property type="entry name" value="rRNA_ssu_MeTfrase_I"/>
</dbReference>
<dbReference type="CDD" id="cd11649">
    <property type="entry name" value="RsmI_like"/>
    <property type="match status" value="1"/>
</dbReference>
<protein>
    <recommendedName>
        <fullName evidence="9">Phosphotyrosine protein phosphatase I domain-containing protein</fullName>
    </recommendedName>
</protein>
<reference evidence="10 11" key="1">
    <citation type="submission" date="2018-04" db="EMBL/GenBank/DDBJ databases">
        <title>Flavobacterium sp. nov., isolated from glacier ice.</title>
        <authorList>
            <person name="Liu Q."/>
            <person name="Xin Y.-H."/>
        </authorList>
    </citation>
    <scope>NUCLEOTIDE SEQUENCE [LARGE SCALE GENOMIC DNA]</scope>
    <source>
        <strain evidence="10 11">RB1R5</strain>
    </source>
</reference>
<evidence type="ECO:0000256" key="3">
    <source>
        <dbReference type="ARBA" id="ARBA00022552"/>
    </source>
</evidence>
<accession>A0A2U1JGU3</accession>
<dbReference type="InterPro" id="IPR023485">
    <property type="entry name" value="Ptyr_pPase"/>
</dbReference>
<dbReference type="GO" id="GO:0006364">
    <property type="term" value="P:rRNA processing"/>
    <property type="evidence" value="ECO:0007669"/>
    <property type="project" value="UniProtKB-KW"/>
</dbReference>
<keyword evidence="6" id="KW-0949">S-adenosyl-L-methionine</keyword>
<comment type="caution">
    <text evidence="10">The sequence shown here is derived from an EMBL/GenBank/DDBJ whole genome shotgun (WGS) entry which is preliminary data.</text>
</comment>
<dbReference type="GO" id="GO:0008168">
    <property type="term" value="F:methyltransferase activity"/>
    <property type="evidence" value="ECO:0007669"/>
    <property type="project" value="UniProtKB-KW"/>
</dbReference>
<dbReference type="InterPro" id="IPR014776">
    <property type="entry name" value="4pyrrole_Mease_sub2"/>
</dbReference>
<organism evidence="10 11">
    <name type="scientific">Flavobacterium psychrotolerans</name>
    <dbReference type="NCBI Taxonomy" id="2169410"/>
    <lineage>
        <taxon>Bacteria</taxon>
        <taxon>Pseudomonadati</taxon>
        <taxon>Bacteroidota</taxon>
        <taxon>Flavobacteriia</taxon>
        <taxon>Flavobacteriales</taxon>
        <taxon>Flavobacteriaceae</taxon>
        <taxon>Flavobacterium</taxon>
    </lineage>
</organism>
<name>A0A2U1JGU3_9FLAO</name>
<evidence type="ECO:0000256" key="7">
    <source>
        <dbReference type="ARBA" id="ARBA00022801"/>
    </source>
</evidence>
<keyword evidence="4" id="KW-0489">Methyltransferase</keyword>
<dbReference type="InterPro" id="IPR035996">
    <property type="entry name" value="4pyrrol_Methylase_sf"/>
</dbReference>
<dbReference type="SUPFAM" id="SSF52788">
    <property type="entry name" value="Phosphotyrosine protein phosphatases I"/>
    <property type="match status" value="1"/>
</dbReference>
<keyword evidence="2" id="KW-0963">Cytoplasm</keyword>
<gene>
    <name evidence="10" type="ORF">DB895_12305</name>
</gene>
<dbReference type="SMART" id="SM00226">
    <property type="entry name" value="LMWPc"/>
    <property type="match status" value="1"/>
</dbReference>
<dbReference type="PANTHER" id="PTHR46111">
    <property type="entry name" value="RIBOSOMAL RNA SMALL SUBUNIT METHYLTRANSFERASE I"/>
    <property type="match status" value="1"/>
</dbReference>
<dbReference type="Proteomes" id="UP000245449">
    <property type="component" value="Unassembled WGS sequence"/>
</dbReference>
<proteinExistence type="inferred from homology"/>
<dbReference type="Gene3D" id="3.30.950.10">
    <property type="entry name" value="Methyltransferase, Cobalt-precorrin-4 Transmethylase, Domain 2"/>
    <property type="match status" value="1"/>
</dbReference>
<dbReference type="GO" id="GO:0004725">
    <property type="term" value="F:protein tyrosine phosphatase activity"/>
    <property type="evidence" value="ECO:0007669"/>
    <property type="project" value="InterPro"/>
</dbReference>
<feature type="active site" description="Proton donor" evidence="8">
    <location>
        <position position="123"/>
    </location>
</feature>
<dbReference type="InterPro" id="IPR036196">
    <property type="entry name" value="Ptyr_pPase_sf"/>
</dbReference>
<sequence>MSVKILMVCLGNICRSPLAEGILASKLPKETFIVDSAGTGNWHIGKQPDDRSIAVAKKNNLDISFKKGKHFKASDLDTFDYIYVMDNSNYNDVIALAQNDDQKNKVQLILNELFPGENVDVPDPYYGLQNGFDAVYSMLDESCDIIAEKLIAKYVKSDPIKPISTRGKLYLIPTTLGECDPMDVLPQTVKRAIDLLDDYIVENEKTARKFIKTIHPEKVQATLRLSALNKHTEVSEHNKMIQPCLEGKNIGLMSEAGCPGVADPGAVIVKLAHEKNIQVIPLVGPSSILLALMGSGMNGQSFAFNGYLPIDKTEKKAALKNLEKLSQDKNQSQIFIETPYRNNKMLEDILQALQPNTHLCVATDITLPTEYIKTMRASDWKKASVDLHNRPTIFIIHKM</sequence>
<comment type="similarity">
    <text evidence="1">Belongs to the low molecular weight phosphotyrosine protein phosphatase family.</text>
</comment>
<dbReference type="Gene3D" id="3.40.1010.10">
    <property type="entry name" value="Cobalt-precorrin-4 Transmethylase, Domain 1"/>
    <property type="match status" value="1"/>
</dbReference>
<dbReference type="PRINTS" id="PR00719">
    <property type="entry name" value="LMWPTPASE"/>
</dbReference>
<dbReference type="Pfam" id="PF00590">
    <property type="entry name" value="TP_methylase"/>
    <property type="match status" value="1"/>
</dbReference>
<dbReference type="Pfam" id="PF01451">
    <property type="entry name" value="LMWPc"/>
    <property type="match status" value="1"/>
</dbReference>
<feature type="active site" evidence="8">
    <location>
        <position position="15"/>
    </location>
</feature>
<dbReference type="GO" id="GO:0032259">
    <property type="term" value="P:methylation"/>
    <property type="evidence" value="ECO:0007669"/>
    <property type="project" value="UniProtKB-KW"/>
</dbReference>
<dbReference type="EMBL" id="QCZI01000018">
    <property type="protein sequence ID" value="PWA04158.1"/>
    <property type="molecule type" value="Genomic_DNA"/>
</dbReference>
<evidence type="ECO:0000313" key="10">
    <source>
        <dbReference type="EMBL" id="PWA04158.1"/>
    </source>
</evidence>
<evidence type="ECO:0000313" key="11">
    <source>
        <dbReference type="Proteomes" id="UP000245449"/>
    </source>
</evidence>
<evidence type="ECO:0000256" key="8">
    <source>
        <dbReference type="PIRSR" id="PIRSR617867-1"/>
    </source>
</evidence>
<feature type="active site" description="Nucleophile" evidence="8">
    <location>
        <position position="9"/>
    </location>
</feature>
<evidence type="ECO:0000256" key="4">
    <source>
        <dbReference type="ARBA" id="ARBA00022603"/>
    </source>
</evidence>
<dbReference type="OrthoDB" id="7061662at2"/>
<dbReference type="Gene3D" id="3.40.50.2300">
    <property type="match status" value="1"/>
</dbReference>
<dbReference type="InterPro" id="IPR014777">
    <property type="entry name" value="4pyrrole_Mease_sub1"/>
</dbReference>
<evidence type="ECO:0000256" key="2">
    <source>
        <dbReference type="ARBA" id="ARBA00022490"/>
    </source>
</evidence>
<keyword evidence="3" id="KW-0698">rRNA processing</keyword>
<dbReference type="CDD" id="cd16343">
    <property type="entry name" value="LMWPTP"/>
    <property type="match status" value="1"/>
</dbReference>
<dbReference type="SUPFAM" id="SSF53790">
    <property type="entry name" value="Tetrapyrrole methylase"/>
    <property type="match status" value="1"/>
</dbReference>
<dbReference type="AlphaFoldDB" id="A0A2U1JGU3"/>
<evidence type="ECO:0000256" key="5">
    <source>
        <dbReference type="ARBA" id="ARBA00022679"/>
    </source>
</evidence>
<evidence type="ECO:0000256" key="6">
    <source>
        <dbReference type="ARBA" id="ARBA00022691"/>
    </source>
</evidence>
<keyword evidence="7" id="KW-0378">Hydrolase</keyword>
<evidence type="ECO:0000259" key="9">
    <source>
        <dbReference type="SMART" id="SM00226"/>
    </source>
</evidence>
<dbReference type="InterPro" id="IPR017867">
    <property type="entry name" value="Tyr_phospatase_low_mol_wt"/>
</dbReference>
<keyword evidence="5" id="KW-0808">Transferase</keyword>
<keyword evidence="11" id="KW-1185">Reference proteome</keyword>
<evidence type="ECO:0000256" key="1">
    <source>
        <dbReference type="ARBA" id="ARBA00011063"/>
    </source>
</evidence>
<dbReference type="InterPro" id="IPR000878">
    <property type="entry name" value="4pyrrol_Mease"/>
</dbReference>
<dbReference type="PANTHER" id="PTHR46111:SF2">
    <property type="entry name" value="SAM-DEPENDENT METHYLTRANSFERASE"/>
    <property type="match status" value="1"/>
</dbReference>
<feature type="domain" description="Phosphotyrosine protein phosphatase I" evidence="9">
    <location>
        <begin position="3"/>
        <end position="149"/>
    </location>
</feature>